<dbReference type="OrthoDB" id="5492344at2"/>
<sequence>MRTITLPAAATPPRRGLSRPSPATLGWAVVGFSALIHLALCWSLRGFLTDDAWISVRYAENLAVGEGFVWNPDGPRVEGFSNPLLVAIEALAHAVGWSAPGAARLLGVASGLACVVLVYVQGRAVVGESAARIASVLTACSAPFALWGVGGLETLPVALAATAGTLEVARRDGGRVLRAAAAFAVLPWLRPEGLAIAAAVVAAGEIPGLFRAATRRRALIRAVLLGGIPLCSQILLEAVRFGVYGHLLPNSVLYKSGAGDGFTVLDKFLDQALFPIMLAVVGAVILTGRARLLAVPPVVYALGSIGTLDSANAYSRFFMPVWPLIALLAAVVVGHGVRMLRQRHGAVWGAGLAAAAGLVVLALPPGDVWSVHGTQQRYMDCRVGARESALDWLRTTPPETSFAISDAGLVPARAEGRYVIDNFFLNEPLIQETGRMSPRERADLVHRRAPDVLVLSSRDARRFVGYYPTEQAIHDHRGMSEYRLAHVAEGRGATCGYHLMVFQR</sequence>
<evidence type="ECO:0000256" key="2">
    <source>
        <dbReference type="ARBA" id="ARBA00022475"/>
    </source>
</evidence>
<dbReference type="InterPro" id="IPR050297">
    <property type="entry name" value="LipidA_mod_glycosyltrf_83"/>
</dbReference>
<dbReference type="PANTHER" id="PTHR33908:SF11">
    <property type="entry name" value="MEMBRANE PROTEIN"/>
    <property type="match status" value="1"/>
</dbReference>
<evidence type="ECO:0000313" key="10">
    <source>
        <dbReference type="EMBL" id="SNR36490.1"/>
    </source>
</evidence>
<feature type="transmembrane region" description="Helical" evidence="9">
    <location>
        <begin position="346"/>
        <end position="364"/>
    </location>
</feature>
<dbReference type="Proteomes" id="UP000198403">
    <property type="component" value="Unassembled WGS sequence"/>
</dbReference>
<feature type="transmembrane region" description="Helical" evidence="9">
    <location>
        <begin position="268"/>
        <end position="286"/>
    </location>
</feature>
<proteinExistence type="predicted"/>
<feature type="transmembrane region" description="Helical" evidence="9">
    <location>
        <begin position="293"/>
        <end position="311"/>
    </location>
</feature>
<dbReference type="GO" id="GO:0016763">
    <property type="term" value="F:pentosyltransferase activity"/>
    <property type="evidence" value="ECO:0007669"/>
    <property type="project" value="TreeGrafter"/>
</dbReference>
<feature type="transmembrane region" description="Helical" evidence="9">
    <location>
        <begin position="317"/>
        <end position="334"/>
    </location>
</feature>
<dbReference type="GO" id="GO:0009103">
    <property type="term" value="P:lipopolysaccharide biosynthetic process"/>
    <property type="evidence" value="ECO:0007669"/>
    <property type="project" value="UniProtKB-ARBA"/>
</dbReference>
<keyword evidence="3" id="KW-0328">Glycosyltransferase</keyword>
<feature type="transmembrane region" description="Helical" evidence="9">
    <location>
        <begin position="101"/>
        <end position="120"/>
    </location>
</feature>
<name>A0A238VQ47_9ACTN</name>
<dbReference type="RefSeq" id="WP_089335526.1">
    <property type="nucleotide sequence ID" value="NZ_FZNO01000004.1"/>
</dbReference>
<reference evidence="10 11" key="1">
    <citation type="submission" date="2017-06" db="EMBL/GenBank/DDBJ databases">
        <authorList>
            <person name="Kim H.J."/>
            <person name="Triplett B.A."/>
        </authorList>
    </citation>
    <scope>NUCLEOTIDE SEQUENCE [LARGE SCALE GENOMIC DNA]</scope>
    <source>
        <strain evidence="10 11">DSM 44272</strain>
    </source>
</reference>
<dbReference type="AlphaFoldDB" id="A0A238VQ47"/>
<keyword evidence="6 9" id="KW-1133">Transmembrane helix</keyword>
<dbReference type="PANTHER" id="PTHR33908">
    <property type="entry name" value="MANNOSYLTRANSFERASE YKCB-RELATED"/>
    <property type="match status" value="1"/>
</dbReference>
<evidence type="ECO:0000256" key="5">
    <source>
        <dbReference type="ARBA" id="ARBA00022692"/>
    </source>
</evidence>
<dbReference type="EMBL" id="FZNO01000004">
    <property type="protein sequence ID" value="SNR36490.1"/>
    <property type="molecule type" value="Genomic_DNA"/>
</dbReference>
<gene>
    <name evidence="10" type="ORF">SAMN06272737_104126</name>
</gene>
<accession>A0A238VQ47</accession>
<evidence type="ECO:0000256" key="4">
    <source>
        <dbReference type="ARBA" id="ARBA00022679"/>
    </source>
</evidence>
<feature type="region of interest" description="Disordered" evidence="8">
    <location>
        <begin position="1"/>
        <end position="20"/>
    </location>
</feature>
<comment type="subcellular location">
    <subcellularLocation>
        <location evidence="1">Cell membrane</location>
        <topology evidence="1">Multi-pass membrane protein</topology>
    </subcellularLocation>
</comment>
<dbReference type="GO" id="GO:0005886">
    <property type="term" value="C:plasma membrane"/>
    <property type="evidence" value="ECO:0007669"/>
    <property type="project" value="UniProtKB-SubCell"/>
</dbReference>
<evidence type="ECO:0000256" key="3">
    <source>
        <dbReference type="ARBA" id="ARBA00022676"/>
    </source>
</evidence>
<feature type="transmembrane region" description="Helical" evidence="9">
    <location>
        <begin position="193"/>
        <end position="210"/>
    </location>
</feature>
<evidence type="ECO:0000313" key="11">
    <source>
        <dbReference type="Proteomes" id="UP000198403"/>
    </source>
</evidence>
<keyword evidence="7 9" id="KW-0472">Membrane</keyword>
<evidence type="ECO:0000256" key="8">
    <source>
        <dbReference type="SAM" id="MobiDB-lite"/>
    </source>
</evidence>
<keyword evidence="2" id="KW-1003">Cell membrane</keyword>
<evidence type="ECO:0000256" key="1">
    <source>
        <dbReference type="ARBA" id="ARBA00004651"/>
    </source>
</evidence>
<evidence type="ECO:0000256" key="9">
    <source>
        <dbReference type="SAM" id="Phobius"/>
    </source>
</evidence>
<protein>
    <recommendedName>
        <fullName evidence="12">Glycosyltransferase RgtA/B/C/D-like domain-containing protein</fullName>
    </recommendedName>
</protein>
<evidence type="ECO:0000256" key="7">
    <source>
        <dbReference type="ARBA" id="ARBA00023136"/>
    </source>
</evidence>
<organism evidence="10 11">
    <name type="scientific">Blastococcus mobilis</name>
    <dbReference type="NCBI Taxonomy" id="1938746"/>
    <lineage>
        <taxon>Bacteria</taxon>
        <taxon>Bacillati</taxon>
        <taxon>Actinomycetota</taxon>
        <taxon>Actinomycetes</taxon>
        <taxon>Geodermatophilales</taxon>
        <taxon>Geodermatophilaceae</taxon>
        <taxon>Blastococcus</taxon>
    </lineage>
</organism>
<evidence type="ECO:0008006" key="12">
    <source>
        <dbReference type="Google" id="ProtNLM"/>
    </source>
</evidence>
<keyword evidence="5 9" id="KW-0812">Transmembrane</keyword>
<feature type="transmembrane region" description="Helical" evidence="9">
    <location>
        <begin position="24"/>
        <end position="45"/>
    </location>
</feature>
<keyword evidence="4" id="KW-0808">Transferase</keyword>
<feature type="transmembrane region" description="Helical" evidence="9">
    <location>
        <begin position="132"/>
        <end position="150"/>
    </location>
</feature>
<evidence type="ECO:0000256" key="6">
    <source>
        <dbReference type="ARBA" id="ARBA00022989"/>
    </source>
</evidence>
<keyword evidence="11" id="KW-1185">Reference proteome</keyword>
<feature type="transmembrane region" description="Helical" evidence="9">
    <location>
        <begin position="222"/>
        <end position="248"/>
    </location>
</feature>